<dbReference type="HOGENOM" id="CLU_2360932_0_0_1"/>
<dbReference type="EMBL" id="ML005509">
    <property type="protein sequence ID" value="RKP18274.1"/>
    <property type="molecule type" value="Genomic_DNA"/>
</dbReference>
<name>A0A075ATU7_ROZAC</name>
<organism evidence="1 4">
    <name type="scientific">Rozella allomycis (strain CSF55)</name>
    <dbReference type="NCBI Taxonomy" id="988480"/>
    <lineage>
        <taxon>Eukaryota</taxon>
        <taxon>Fungi</taxon>
        <taxon>Fungi incertae sedis</taxon>
        <taxon>Cryptomycota</taxon>
        <taxon>Cryptomycota incertae sedis</taxon>
        <taxon>Rozella</taxon>
    </lineage>
</organism>
<reference evidence="5" key="2">
    <citation type="journal article" date="2018" name="Nat. Microbiol.">
        <title>Leveraging single-cell genomics to expand the fungal tree of life.</title>
        <authorList>
            <person name="Ahrendt S.R."/>
            <person name="Quandt C.A."/>
            <person name="Ciobanu D."/>
            <person name="Clum A."/>
            <person name="Salamov A."/>
            <person name="Andreopoulos B."/>
            <person name="Cheng J.F."/>
            <person name="Woyke T."/>
            <person name="Pelin A."/>
            <person name="Henrissat B."/>
            <person name="Reynolds N.K."/>
            <person name="Benny G.L."/>
            <person name="Smith M.E."/>
            <person name="James T.Y."/>
            <person name="Grigoriev I.V."/>
        </authorList>
    </citation>
    <scope>NUCLEOTIDE SEQUENCE [LARGE SCALE GENOMIC DNA]</scope>
    <source>
        <strain evidence="5">CSF55</strain>
    </source>
</reference>
<dbReference type="Proteomes" id="UP000281549">
    <property type="component" value="Unassembled WGS sequence"/>
</dbReference>
<protein>
    <submittedName>
        <fullName evidence="1">Uncharacterized protein</fullName>
    </submittedName>
</protein>
<evidence type="ECO:0000313" key="3">
    <source>
        <dbReference type="EMBL" id="RKP18707.1"/>
    </source>
</evidence>
<dbReference type="Proteomes" id="UP000030755">
    <property type="component" value="Unassembled WGS sequence"/>
</dbReference>
<evidence type="ECO:0000313" key="4">
    <source>
        <dbReference type="Proteomes" id="UP000030755"/>
    </source>
</evidence>
<dbReference type="EMBL" id="KE561045">
    <property type="protein sequence ID" value="EPZ33721.1"/>
    <property type="molecule type" value="Genomic_DNA"/>
</dbReference>
<reference evidence="2" key="3">
    <citation type="submission" date="2018-08" db="EMBL/GenBank/DDBJ databases">
        <title>Leveraging single-cell genomics to expand the Fungal Tree of Life.</title>
        <authorList>
            <consortium name="DOE Joint Genome Institute"/>
            <person name="Ahrendt S.R."/>
            <person name="Quandt C.A."/>
            <person name="Ciobanu D."/>
            <person name="Clum A."/>
            <person name="Salamov A."/>
            <person name="Andreopoulos B."/>
            <person name="Cheng J.-F."/>
            <person name="Woyke T."/>
            <person name="Pelin A."/>
            <person name="Henrissat B."/>
            <person name="Reynolds N."/>
            <person name="Benny G.L."/>
            <person name="Smith M.E."/>
            <person name="James T.Y."/>
            <person name="Grigoriev I.V."/>
        </authorList>
    </citation>
    <scope>NUCLEOTIDE SEQUENCE</scope>
    <source>
        <strain evidence="2">CSF55</strain>
    </source>
</reference>
<evidence type="ECO:0000313" key="5">
    <source>
        <dbReference type="Proteomes" id="UP000281549"/>
    </source>
</evidence>
<sequence length="96" mass="10906">MKYQSITAIITAIQNDNLSPKSKECYISKIKVLHQQLSSDATVSWLKDAISVINLIEARYNSIDSRKSNQALNIQMQETENCFLCPDEQVSYKSYG</sequence>
<dbReference type="AlphaFoldDB" id="A0A075ATU7"/>
<dbReference type="EMBL" id="ML005389">
    <property type="protein sequence ID" value="RKP18707.1"/>
    <property type="molecule type" value="Genomic_DNA"/>
</dbReference>
<proteinExistence type="predicted"/>
<reference evidence="1 4" key="1">
    <citation type="journal article" date="2013" name="Curr. Biol.">
        <title>Shared signatures of parasitism and phylogenomics unite Cryptomycota and microsporidia.</title>
        <authorList>
            <person name="James T.Y."/>
            <person name="Pelin A."/>
            <person name="Bonen L."/>
            <person name="Ahrendt S."/>
            <person name="Sain D."/>
            <person name="Corradi N."/>
            <person name="Stajich J.E."/>
        </authorList>
    </citation>
    <scope>NUCLEOTIDE SEQUENCE [LARGE SCALE GENOMIC DNA]</scope>
    <source>
        <strain evidence="1">CSF55</strain>
        <strain evidence="1">CSF55</strain>
    </source>
</reference>
<gene>
    <name evidence="1" type="ORF">O9G_002359</name>
    <name evidence="3" type="ORF">ROZALSC1DRAFT_29627</name>
    <name evidence="2" type="ORF">ROZALSC1DRAFT_30019</name>
</gene>
<evidence type="ECO:0000313" key="2">
    <source>
        <dbReference type="EMBL" id="RKP18274.1"/>
    </source>
</evidence>
<evidence type="ECO:0000313" key="1">
    <source>
        <dbReference type="EMBL" id="EPZ33721.1"/>
    </source>
</evidence>
<accession>A0A075ATU7</accession>
<keyword evidence="4" id="KW-1185">Reference proteome</keyword>